<comment type="caution">
    <text evidence="1">The sequence shown here is derived from an EMBL/GenBank/DDBJ whole genome shotgun (WGS) entry which is preliminary data.</text>
</comment>
<dbReference type="EMBL" id="VSSQ01027099">
    <property type="protein sequence ID" value="MPM76151.1"/>
    <property type="molecule type" value="Genomic_DNA"/>
</dbReference>
<proteinExistence type="predicted"/>
<protein>
    <submittedName>
        <fullName evidence="1">Uncharacterized protein</fullName>
    </submittedName>
</protein>
<name>A0A645CGU5_9ZZZZ</name>
<sequence length="349" mass="37092">MVLEHPHGERLGRHRCLIAQTEDLLDLGLGLLRGARHDPVDHRVREGDVLGDPRHRVVVDPGGLEELGDHRLGGVAGRLHVVAGQHGHGRLGLLGALDESPGQLSQRSLGAVRSGQPGGDLGRIGHQMAGDAVLVVALLGDGQRDDLVVGVGDRGQHLGRLLRGHEQAAVHIHQLHVGALGAELQNRVDEVLIEHRVDDAAGAIGDADDTPVATGFGHRERRVHSCVRAVELSNSQVHNAGGIGSRRPDSAFNREIGAIQVCHVHHQSGRGWFRGIAAAAPITVDGLLRSRLCLLSQQQPKPGENLSVVAITVACSAFGSVGHLVYRGYVVQTLRAMLALLLGRRSETS</sequence>
<gene>
    <name evidence="1" type="ORF">SDC9_123147</name>
</gene>
<reference evidence="1" key="1">
    <citation type="submission" date="2019-08" db="EMBL/GenBank/DDBJ databases">
        <authorList>
            <person name="Kucharzyk K."/>
            <person name="Murdoch R.W."/>
            <person name="Higgins S."/>
            <person name="Loffler F."/>
        </authorList>
    </citation>
    <scope>NUCLEOTIDE SEQUENCE</scope>
</reference>
<evidence type="ECO:0000313" key="1">
    <source>
        <dbReference type="EMBL" id="MPM76151.1"/>
    </source>
</evidence>
<dbReference type="AlphaFoldDB" id="A0A645CGU5"/>
<organism evidence="1">
    <name type="scientific">bioreactor metagenome</name>
    <dbReference type="NCBI Taxonomy" id="1076179"/>
    <lineage>
        <taxon>unclassified sequences</taxon>
        <taxon>metagenomes</taxon>
        <taxon>ecological metagenomes</taxon>
    </lineage>
</organism>
<accession>A0A645CGU5</accession>